<keyword evidence="3" id="KW-1185">Reference proteome</keyword>
<dbReference type="KEGG" id="tmk:QGN29_00355"/>
<proteinExistence type="predicted"/>
<feature type="transmembrane region" description="Helical" evidence="1">
    <location>
        <begin position="300"/>
        <end position="317"/>
    </location>
</feature>
<accession>A0AA52HAP3</accession>
<feature type="transmembrane region" description="Helical" evidence="1">
    <location>
        <begin position="136"/>
        <end position="161"/>
    </location>
</feature>
<dbReference type="Proteomes" id="UP001268683">
    <property type="component" value="Chromosome"/>
</dbReference>
<gene>
    <name evidence="2" type="ORF">QGN29_00355</name>
</gene>
<reference evidence="2" key="1">
    <citation type="submission" date="2023-04" db="EMBL/GenBank/DDBJ databases">
        <title>Complete genome sequence of Temperatibacter marinus.</title>
        <authorList>
            <person name="Rong J.-C."/>
            <person name="Yi M.-L."/>
            <person name="Zhao Q."/>
        </authorList>
    </citation>
    <scope>NUCLEOTIDE SEQUENCE</scope>
    <source>
        <strain evidence="2">NBRC 110045</strain>
    </source>
</reference>
<organism evidence="2 3">
    <name type="scientific">Temperatibacter marinus</name>
    <dbReference type="NCBI Taxonomy" id="1456591"/>
    <lineage>
        <taxon>Bacteria</taxon>
        <taxon>Pseudomonadati</taxon>
        <taxon>Pseudomonadota</taxon>
        <taxon>Alphaproteobacteria</taxon>
        <taxon>Kordiimonadales</taxon>
        <taxon>Temperatibacteraceae</taxon>
        <taxon>Temperatibacter</taxon>
    </lineage>
</organism>
<feature type="transmembrane region" description="Helical" evidence="1">
    <location>
        <begin position="214"/>
        <end position="232"/>
    </location>
</feature>
<protein>
    <recommendedName>
        <fullName evidence="4">ABC-2 type transport system permease protein</fullName>
    </recommendedName>
</protein>
<dbReference type="EMBL" id="CP123872">
    <property type="protein sequence ID" value="WND02813.1"/>
    <property type="molecule type" value="Genomic_DNA"/>
</dbReference>
<dbReference type="RefSeq" id="WP_310798651.1">
    <property type="nucleotide sequence ID" value="NZ_CP123872.1"/>
</dbReference>
<sequence length="324" mass="36005">MTTTQKISALIKREFLDGKGGYLYTPLVIIAIIAGTSLISLILGNEPIRFDEFTMGEASEKWDNLGENGKEAIGYILSFMFLISSAALWIALPFVMFFSLLGTLYEDRRDKSILFWKSMPVSDATEVLVKFFTSTLMAMGIFFAAAIVLQLFTAIVLTIFFGIQGAPISVFWPVGQIIESWFVVIPSLLLVFLWTAPIFGWLIFVSSFSNRMPFMYAVVPIVVLAILEATMFESTQFIEAFAQHVAVGFAEGVEYTAQIMHAENGSIHLDIDNEESAAAMLASIDSFKVSNMYAYAFSQVKFWVGLLISGGFIYGAIEFRKRAA</sequence>
<feature type="transmembrane region" description="Helical" evidence="1">
    <location>
        <begin position="181"/>
        <end position="202"/>
    </location>
</feature>
<keyword evidence="1" id="KW-0472">Membrane</keyword>
<dbReference type="AlphaFoldDB" id="A0AA52HAP3"/>
<name>A0AA52HAP3_9PROT</name>
<evidence type="ECO:0000256" key="1">
    <source>
        <dbReference type="SAM" id="Phobius"/>
    </source>
</evidence>
<keyword evidence="1" id="KW-1133">Transmembrane helix</keyword>
<feature type="transmembrane region" description="Helical" evidence="1">
    <location>
        <begin position="21"/>
        <end position="43"/>
    </location>
</feature>
<evidence type="ECO:0000313" key="3">
    <source>
        <dbReference type="Proteomes" id="UP001268683"/>
    </source>
</evidence>
<evidence type="ECO:0000313" key="2">
    <source>
        <dbReference type="EMBL" id="WND02813.1"/>
    </source>
</evidence>
<feature type="transmembrane region" description="Helical" evidence="1">
    <location>
        <begin position="72"/>
        <end position="105"/>
    </location>
</feature>
<keyword evidence="1" id="KW-0812">Transmembrane</keyword>
<evidence type="ECO:0008006" key="4">
    <source>
        <dbReference type="Google" id="ProtNLM"/>
    </source>
</evidence>